<dbReference type="Pfam" id="PF13843">
    <property type="entry name" value="DDE_Tnp_1_7"/>
    <property type="match status" value="1"/>
</dbReference>
<organism evidence="2 3">
    <name type="scientific">Stegodyphus mimosarum</name>
    <name type="common">African social velvet spider</name>
    <dbReference type="NCBI Taxonomy" id="407821"/>
    <lineage>
        <taxon>Eukaryota</taxon>
        <taxon>Metazoa</taxon>
        <taxon>Ecdysozoa</taxon>
        <taxon>Arthropoda</taxon>
        <taxon>Chelicerata</taxon>
        <taxon>Arachnida</taxon>
        <taxon>Araneae</taxon>
        <taxon>Araneomorphae</taxon>
        <taxon>Entelegynae</taxon>
        <taxon>Eresoidea</taxon>
        <taxon>Eresidae</taxon>
        <taxon>Stegodyphus</taxon>
    </lineage>
</organism>
<dbReference type="InterPro" id="IPR029526">
    <property type="entry name" value="PGBD"/>
</dbReference>
<evidence type="ECO:0000259" key="1">
    <source>
        <dbReference type="Pfam" id="PF13843"/>
    </source>
</evidence>
<reference evidence="2 3" key="1">
    <citation type="submission" date="2013-11" db="EMBL/GenBank/DDBJ databases">
        <title>Genome sequencing of Stegodyphus mimosarum.</title>
        <authorList>
            <person name="Bechsgaard J."/>
        </authorList>
    </citation>
    <scope>NUCLEOTIDE SEQUENCE [LARGE SCALE GENOMIC DNA]</scope>
</reference>
<evidence type="ECO:0000313" key="2">
    <source>
        <dbReference type="EMBL" id="KFM60735.1"/>
    </source>
</evidence>
<name>A0A087T6J6_STEMI</name>
<gene>
    <name evidence="2" type="ORF">X975_11638</name>
</gene>
<feature type="domain" description="PiggyBac transposable element-derived protein" evidence="1">
    <location>
        <begin position="33"/>
        <end position="87"/>
    </location>
</feature>
<accession>A0A087T6J6</accession>
<dbReference type="AlphaFoldDB" id="A0A087T6J6"/>
<protein>
    <recommendedName>
        <fullName evidence="1">PiggyBac transposable element-derived protein domain-containing protein</fullName>
    </recommendedName>
</protein>
<dbReference type="OrthoDB" id="6432581at2759"/>
<dbReference type="Proteomes" id="UP000054359">
    <property type="component" value="Unassembled WGS sequence"/>
</dbReference>
<proteinExistence type="predicted"/>
<evidence type="ECO:0000313" key="3">
    <source>
        <dbReference type="Proteomes" id="UP000054359"/>
    </source>
</evidence>
<feature type="non-terminal residue" evidence="2">
    <location>
        <position position="90"/>
    </location>
</feature>
<keyword evidence="3" id="KW-1185">Reference proteome</keyword>
<sequence>MRINMNNPPDAPPRFQFSGDTKVLANISEEDGPLEFFSLFMDRDLQDLIVNETNRFASQHPSANLRKRKPWIPTNVDEMMLFFALLFCKV</sequence>
<dbReference type="EMBL" id="KK113665">
    <property type="protein sequence ID" value="KFM60735.1"/>
    <property type="molecule type" value="Genomic_DNA"/>
</dbReference>